<dbReference type="SUPFAM" id="SSF54593">
    <property type="entry name" value="Glyoxalase/Bleomycin resistance protein/Dihydroxybiphenyl dioxygenase"/>
    <property type="match status" value="1"/>
</dbReference>
<comment type="caution">
    <text evidence="2">The sequence shown here is derived from an EMBL/GenBank/DDBJ whole genome shotgun (WGS) entry which is preliminary data.</text>
</comment>
<dbReference type="InterPro" id="IPR037523">
    <property type="entry name" value="VOC_core"/>
</dbReference>
<dbReference type="InterPro" id="IPR029068">
    <property type="entry name" value="Glyas_Bleomycin-R_OHBP_Dase"/>
</dbReference>
<keyword evidence="3" id="KW-1185">Reference proteome</keyword>
<dbReference type="Gene3D" id="3.10.180.10">
    <property type="entry name" value="2,3-Dihydroxybiphenyl 1,2-Dioxygenase, domain 1"/>
    <property type="match status" value="1"/>
</dbReference>
<dbReference type="AlphaFoldDB" id="A0A504J006"/>
<organism evidence="2 3">
    <name type="scientific">Aquimarina algicola</name>
    <dbReference type="NCBI Taxonomy" id="2589995"/>
    <lineage>
        <taxon>Bacteria</taxon>
        <taxon>Pseudomonadati</taxon>
        <taxon>Bacteroidota</taxon>
        <taxon>Flavobacteriia</taxon>
        <taxon>Flavobacteriales</taxon>
        <taxon>Flavobacteriaceae</taxon>
        <taxon>Aquimarina</taxon>
    </lineage>
</organism>
<protein>
    <submittedName>
        <fullName evidence="2">Glyoxalase</fullName>
    </submittedName>
</protein>
<dbReference type="EMBL" id="VFWZ01000010">
    <property type="protein sequence ID" value="TPN81732.1"/>
    <property type="molecule type" value="Genomic_DNA"/>
</dbReference>
<reference evidence="2 3" key="1">
    <citation type="submission" date="2019-06" db="EMBL/GenBank/DDBJ databases">
        <authorList>
            <person name="Meng X."/>
        </authorList>
    </citation>
    <scope>NUCLEOTIDE SEQUENCE [LARGE SCALE GENOMIC DNA]</scope>
    <source>
        <strain evidence="2 3">M625</strain>
    </source>
</reference>
<dbReference type="CDD" id="cd06587">
    <property type="entry name" value="VOC"/>
    <property type="match status" value="1"/>
</dbReference>
<dbReference type="Pfam" id="PF00903">
    <property type="entry name" value="Glyoxalase"/>
    <property type="match status" value="1"/>
</dbReference>
<dbReference type="InterPro" id="IPR004360">
    <property type="entry name" value="Glyas_Fos-R_dOase_dom"/>
</dbReference>
<proteinExistence type="predicted"/>
<dbReference type="Proteomes" id="UP000315540">
    <property type="component" value="Unassembled WGS sequence"/>
</dbReference>
<accession>A0A504J006</accession>
<evidence type="ECO:0000259" key="1">
    <source>
        <dbReference type="PROSITE" id="PS51819"/>
    </source>
</evidence>
<dbReference type="RefSeq" id="WP_140597494.1">
    <property type="nucleotide sequence ID" value="NZ_VFWZ01000010.1"/>
</dbReference>
<sequence>MKINSLTIQTPDISKTEHFYASVLGFDIVTKSDTSVSFQIGDTFLECILVENQNPIYHLAFNIPRNQLQEAIEWMSNKLQLLTIGEDEVVTEFKDWNAKAIYFFDDTGNLLECIARQDLQNNTETPFSIHSILNISEIGIINEQPLLLVNTLFEKHNISLFDKNKNSNDFATIGDDDGLLVVVKPNRNWYPTQIPAKQFFTKIKIQNNDVITDLVFE</sequence>
<evidence type="ECO:0000313" key="3">
    <source>
        <dbReference type="Proteomes" id="UP000315540"/>
    </source>
</evidence>
<name>A0A504J006_9FLAO</name>
<gene>
    <name evidence="2" type="ORF">FHK87_24340</name>
</gene>
<dbReference type="OrthoDB" id="2703022at2"/>
<feature type="domain" description="VOC" evidence="1">
    <location>
        <begin position="2"/>
        <end position="116"/>
    </location>
</feature>
<evidence type="ECO:0000313" key="2">
    <source>
        <dbReference type="EMBL" id="TPN81732.1"/>
    </source>
</evidence>
<dbReference type="PROSITE" id="PS51819">
    <property type="entry name" value="VOC"/>
    <property type="match status" value="1"/>
</dbReference>